<gene>
    <name evidence="1" type="ORF">SAMEA3906486_05287</name>
</gene>
<dbReference type="InterPro" id="IPR006522">
    <property type="entry name" value="Phage_virion_morphogenesis"/>
</dbReference>
<dbReference type="Pfam" id="PF05069">
    <property type="entry name" value="Phage_tail_S"/>
    <property type="match status" value="1"/>
</dbReference>
<protein>
    <submittedName>
        <fullName evidence="1">Mu-like prophage protein gpG</fullName>
    </submittedName>
</protein>
<dbReference type="Proteomes" id="UP000076848">
    <property type="component" value="Unassembled WGS sequence"/>
</dbReference>
<dbReference type="NCBIfam" id="TIGR01635">
    <property type="entry name" value="tail_comp_S"/>
    <property type="match status" value="1"/>
</dbReference>
<evidence type="ECO:0000313" key="1">
    <source>
        <dbReference type="EMBL" id="SAI74571.1"/>
    </source>
</evidence>
<name>A0A157SW55_9BORD</name>
<accession>A0A157SW55</accession>
<proteinExistence type="predicted"/>
<dbReference type="AlphaFoldDB" id="A0A157SW55"/>
<dbReference type="EMBL" id="FKIF01000010">
    <property type="protein sequence ID" value="SAI74571.1"/>
    <property type="molecule type" value="Genomic_DNA"/>
</dbReference>
<dbReference type="STRING" id="288768.SAMEA3906486_05287"/>
<dbReference type="RefSeq" id="WP_066133991.1">
    <property type="nucleotide sequence ID" value="NZ_FKIF01000010.1"/>
</dbReference>
<keyword evidence="2" id="KW-1185">Reference proteome</keyword>
<organism evidence="1 2">
    <name type="scientific">Bordetella ansorpii</name>
    <dbReference type="NCBI Taxonomy" id="288768"/>
    <lineage>
        <taxon>Bacteria</taxon>
        <taxon>Pseudomonadati</taxon>
        <taxon>Pseudomonadota</taxon>
        <taxon>Betaproteobacteria</taxon>
        <taxon>Burkholderiales</taxon>
        <taxon>Alcaligenaceae</taxon>
        <taxon>Bordetella</taxon>
    </lineage>
</organism>
<sequence length="196" mass="21550">MVQATIRHDGQRALDAALTRLGALGRSPRPMFQAFANYGENSTRLRFERQAGPDGAAWKPSRRAAKTGGKTLILSRRLLRSITSVYGGDFAAWGSNVVYAPIHQLGGVIERAPHSVRVRLRTDARGSLLRQAGAKKLAVFARDRHTRARESWHEVQAYKIRMPARPFLGVNREDLWAMGRLSVQVIQAAAGGGGAR</sequence>
<dbReference type="OrthoDB" id="2081253at2"/>
<evidence type="ECO:0000313" key="2">
    <source>
        <dbReference type="Proteomes" id="UP000076848"/>
    </source>
</evidence>
<reference evidence="1 2" key="1">
    <citation type="submission" date="2016-04" db="EMBL/GenBank/DDBJ databases">
        <authorList>
            <consortium name="Pathogen Informatics"/>
        </authorList>
    </citation>
    <scope>NUCLEOTIDE SEQUENCE [LARGE SCALE GENOMIC DNA]</scope>
    <source>
        <strain evidence="1 2">H050680373</strain>
    </source>
</reference>